<feature type="compositionally biased region" description="Basic and acidic residues" evidence="1">
    <location>
        <begin position="19"/>
        <end position="28"/>
    </location>
</feature>
<organism evidence="3 4">
    <name type="scientific">Chenggangzhangella methanolivorans</name>
    <dbReference type="NCBI Taxonomy" id="1437009"/>
    <lineage>
        <taxon>Bacteria</taxon>
        <taxon>Pseudomonadati</taxon>
        <taxon>Pseudomonadota</taxon>
        <taxon>Alphaproteobacteria</taxon>
        <taxon>Hyphomicrobiales</taxon>
        <taxon>Methylopilaceae</taxon>
        <taxon>Chenggangzhangella</taxon>
    </lineage>
</organism>
<name>A0A9E6RCX7_9HYPH</name>
<keyword evidence="4" id="KW-1185">Reference proteome</keyword>
<keyword evidence="2" id="KW-0812">Transmembrane</keyword>
<evidence type="ECO:0000256" key="1">
    <source>
        <dbReference type="SAM" id="MobiDB-lite"/>
    </source>
</evidence>
<reference evidence="3" key="1">
    <citation type="submission" date="2021-08" db="EMBL/GenBank/DDBJ databases">
        <authorList>
            <person name="Zhang H."/>
            <person name="Xu M."/>
            <person name="Yu Z."/>
            <person name="Yang L."/>
            <person name="Cai Y."/>
        </authorList>
    </citation>
    <scope>NUCLEOTIDE SEQUENCE</scope>
    <source>
        <strain evidence="3">CHL1</strain>
    </source>
</reference>
<dbReference type="KEGG" id="cmet:K6K41_04825"/>
<feature type="region of interest" description="Disordered" evidence="1">
    <location>
        <begin position="1"/>
        <end position="31"/>
    </location>
</feature>
<dbReference type="RefSeq" id="WP_261404157.1">
    <property type="nucleotide sequence ID" value="NZ_CP081869.1"/>
</dbReference>
<dbReference type="Proteomes" id="UP000825701">
    <property type="component" value="Chromosome"/>
</dbReference>
<protein>
    <submittedName>
        <fullName evidence="3">Uncharacterized protein</fullName>
    </submittedName>
</protein>
<accession>A0A9E6RCX7</accession>
<sequence>MSDVRTPPEPFLSTNIEPHPPHPADKAGAEALRNPPTTLRIVIVLYAIALVAMVVAIAVLKSPGS</sequence>
<evidence type="ECO:0000256" key="2">
    <source>
        <dbReference type="SAM" id="Phobius"/>
    </source>
</evidence>
<evidence type="ECO:0000313" key="3">
    <source>
        <dbReference type="EMBL" id="QZO00943.1"/>
    </source>
</evidence>
<dbReference type="AlphaFoldDB" id="A0A9E6RCX7"/>
<keyword evidence="2" id="KW-1133">Transmembrane helix</keyword>
<proteinExistence type="predicted"/>
<keyword evidence="2" id="KW-0472">Membrane</keyword>
<gene>
    <name evidence="3" type="ORF">K6K41_04825</name>
</gene>
<dbReference type="EMBL" id="CP081869">
    <property type="protein sequence ID" value="QZO00943.1"/>
    <property type="molecule type" value="Genomic_DNA"/>
</dbReference>
<feature type="transmembrane region" description="Helical" evidence="2">
    <location>
        <begin position="41"/>
        <end position="60"/>
    </location>
</feature>
<evidence type="ECO:0000313" key="4">
    <source>
        <dbReference type="Proteomes" id="UP000825701"/>
    </source>
</evidence>